<dbReference type="Gene3D" id="1.10.20.10">
    <property type="entry name" value="Histone, subunit A"/>
    <property type="match status" value="1"/>
</dbReference>
<dbReference type="GO" id="GO:0006272">
    <property type="term" value="P:leading strand elongation"/>
    <property type="evidence" value="ECO:0007669"/>
    <property type="project" value="TreeGrafter"/>
</dbReference>
<evidence type="ECO:0000256" key="3">
    <source>
        <dbReference type="ARBA" id="ARBA00023242"/>
    </source>
</evidence>
<protein>
    <recommendedName>
        <fullName evidence="4">DNA polymerase epsilon subunit D</fullName>
    </recommendedName>
    <alternativeName>
        <fullName evidence="5">DNA polymerase II subunit D</fullName>
    </alternativeName>
</protein>
<dbReference type="STRING" id="341454.A0A4S2N765"/>
<evidence type="ECO:0000259" key="7">
    <source>
        <dbReference type="Pfam" id="PF00808"/>
    </source>
</evidence>
<accession>A0A4S2N765</accession>
<proteinExistence type="predicted"/>
<dbReference type="PANTHER" id="PTHR46172:SF1">
    <property type="entry name" value="DNA POLYMERASE EPSILON SUBUNIT 3"/>
    <property type="match status" value="1"/>
</dbReference>
<feature type="region of interest" description="Disordered" evidence="6">
    <location>
        <begin position="1"/>
        <end position="22"/>
    </location>
</feature>
<feature type="region of interest" description="Disordered" evidence="6">
    <location>
        <begin position="122"/>
        <end position="232"/>
    </location>
</feature>
<dbReference type="GO" id="GO:0031490">
    <property type="term" value="F:chromatin DNA binding"/>
    <property type="evidence" value="ECO:0007669"/>
    <property type="project" value="TreeGrafter"/>
</dbReference>
<dbReference type="InterPro" id="IPR009072">
    <property type="entry name" value="Histone-fold"/>
</dbReference>
<dbReference type="GO" id="GO:0031507">
    <property type="term" value="P:heterochromatin formation"/>
    <property type="evidence" value="ECO:0007669"/>
    <property type="project" value="TreeGrafter"/>
</dbReference>
<evidence type="ECO:0000256" key="6">
    <source>
        <dbReference type="SAM" id="MobiDB-lite"/>
    </source>
</evidence>
<dbReference type="PANTHER" id="PTHR46172">
    <property type="entry name" value="DNA POLYMERASE EPSILON SUBUNIT 3"/>
    <property type="match status" value="1"/>
</dbReference>
<dbReference type="InterPro" id="IPR051377">
    <property type="entry name" value="DNA_Pol-Epsilon_Subunit"/>
</dbReference>
<evidence type="ECO:0000313" key="8">
    <source>
        <dbReference type="EMBL" id="TGZ85026.1"/>
    </source>
</evidence>
<dbReference type="Proteomes" id="UP000298138">
    <property type="component" value="Unassembled WGS sequence"/>
</dbReference>
<feature type="compositionally biased region" description="Basic and acidic residues" evidence="6">
    <location>
        <begin position="144"/>
        <end position="156"/>
    </location>
</feature>
<gene>
    <name evidence="8" type="ORF">EX30DRAFT_325964</name>
</gene>
<keyword evidence="3" id="KW-0539">Nucleus</keyword>
<dbReference type="AlphaFoldDB" id="A0A4S2N765"/>
<dbReference type="GO" id="GO:0008623">
    <property type="term" value="C:CHRAC"/>
    <property type="evidence" value="ECO:0007669"/>
    <property type="project" value="TreeGrafter"/>
</dbReference>
<dbReference type="CDD" id="cd22928">
    <property type="entry name" value="HFD_POLE3_DPB4"/>
    <property type="match status" value="1"/>
</dbReference>
<feature type="compositionally biased region" description="Polar residues" evidence="6">
    <location>
        <begin position="157"/>
        <end position="167"/>
    </location>
</feature>
<dbReference type="Pfam" id="PF00808">
    <property type="entry name" value="CBFD_NFYB_HMF"/>
    <property type="match status" value="1"/>
</dbReference>
<evidence type="ECO:0000313" key="9">
    <source>
        <dbReference type="Proteomes" id="UP000298138"/>
    </source>
</evidence>
<keyword evidence="2" id="KW-0235">DNA replication</keyword>
<dbReference type="OrthoDB" id="1707486at2759"/>
<dbReference type="EMBL" id="ML220112">
    <property type="protein sequence ID" value="TGZ85026.1"/>
    <property type="molecule type" value="Genomic_DNA"/>
</dbReference>
<evidence type="ECO:0000256" key="1">
    <source>
        <dbReference type="ARBA" id="ARBA00004123"/>
    </source>
</evidence>
<feature type="compositionally biased region" description="Low complexity" evidence="6">
    <location>
        <begin position="1"/>
        <end position="10"/>
    </location>
</feature>
<name>A0A4S2N765_9PEZI</name>
<dbReference type="GO" id="GO:0006974">
    <property type="term" value="P:DNA damage response"/>
    <property type="evidence" value="ECO:0007669"/>
    <property type="project" value="TreeGrafter"/>
</dbReference>
<reference evidence="8 9" key="1">
    <citation type="submission" date="2019-04" db="EMBL/GenBank/DDBJ databases">
        <title>Comparative genomics and transcriptomics to analyze fruiting body development in filamentous ascomycetes.</title>
        <authorList>
            <consortium name="DOE Joint Genome Institute"/>
            <person name="Lutkenhaus R."/>
            <person name="Traeger S."/>
            <person name="Breuer J."/>
            <person name="Kuo A."/>
            <person name="Lipzen A."/>
            <person name="Pangilinan J."/>
            <person name="Dilworth D."/>
            <person name="Sandor L."/>
            <person name="Poggeler S."/>
            <person name="Barry K."/>
            <person name="Grigoriev I.V."/>
            <person name="Nowrousian M."/>
        </authorList>
    </citation>
    <scope>NUCLEOTIDE SEQUENCE [LARGE SCALE GENOMIC DNA]</scope>
    <source>
        <strain evidence="8 9">CBS 389.68</strain>
    </source>
</reference>
<dbReference type="GO" id="GO:0046982">
    <property type="term" value="F:protein heterodimerization activity"/>
    <property type="evidence" value="ECO:0007669"/>
    <property type="project" value="InterPro"/>
</dbReference>
<evidence type="ECO:0000256" key="5">
    <source>
        <dbReference type="ARBA" id="ARBA00042096"/>
    </source>
</evidence>
<dbReference type="FunCoup" id="A0A4S2N765">
    <property type="interactions" value="189"/>
</dbReference>
<dbReference type="GO" id="GO:0008622">
    <property type="term" value="C:epsilon DNA polymerase complex"/>
    <property type="evidence" value="ECO:0007669"/>
    <property type="project" value="TreeGrafter"/>
</dbReference>
<organism evidence="8 9">
    <name type="scientific">Ascodesmis nigricans</name>
    <dbReference type="NCBI Taxonomy" id="341454"/>
    <lineage>
        <taxon>Eukaryota</taxon>
        <taxon>Fungi</taxon>
        <taxon>Dikarya</taxon>
        <taxon>Ascomycota</taxon>
        <taxon>Pezizomycotina</taxon>
        <taxon>Pezizomycetes</taxon>
        <taxon>Pezizales</taxon>
        <taxon>Ascodesmidaceae</taxon>
        <taxon>Ascodesmis</taxon>
    </lineage>
</organism>
<evidence type="ECO:0000256" key="2">
    <source>
        <dbReference type="ARBA" id="ARBA00022705"/>
    </source>
</evidence>
<keyword evidence="9" id="KW-1185">Reference proteome</keyword>
<dbReference type="InterPro" id="IPR003958">
    <property type="entry name" value="CBFA_NFYB_domain"/>
</dbReference>
<sequence>MPPKTPTTTATKKKAAPKPKKPADIVPIEDLLLPRSLIAKIVKSVLPEKGAVQREAVTAIQEAATVFVSYVMATANEHAKSGGRKAITVKDLLESLGKLEYGSFVPRLEAELEKAEAIASRIAKRKKEKSDDTAQVNTASLEDESGRTPKRPRGDESQATVPLSQSGDHGEESSDSDEAEEAEAEDVDEVLEVSGEDADEDVGEMDDTVQDVESDVGHEKTDDEAIDGSDSD</sequence>
<feature type="compositionally biased region" description="Acidic residues" evidence="6">
    <location>
        <begin position="173"/>
        <end position="214"/>
    </location>
</feature>
<evidence type="ECO:0000256" key="4">
    <source>
        <dbReference type="ARBA" id="ARBA00039775"/>
    </source>
</evidence>
<feature type="domain" description="Transcription factor CBF/NF-Y/archaeal histone" evidence="7">
    <location>
        <begin position="33"/>
        <end position="94"/>
    </location>
</feature>
<feature type="compositionally biased region" description="Basic residues" evidence="6">
    <location>
        <begin position="11"/>
        <end position="20"/>
    </location>
</feature>
<dbReference type="SUPFAM" id="SSF47113">
    <property type="entry name" value="Histone-fold"/>
    <property type="match status" value="1"/>
</dbReference>
<comment type="subcellular location">
    <subcellularLocation>
        <location evidence="1">Nucleus</location>
    </subcellularLocation>
</comment>
<dbReference type="InParanoid" id="A0A4S2N765"/>